<keyword evidence="4 10" id="KW-0812">Transmembrane</keyword>
<evidence type="ECO:0000313" key="13">
    <source>
        <dbReference type="Proteomes" id="UP001497493"/>
    </source>
</evidence>
<dbReference type="SUPFAM" id="SSF56954">
    <property type="entry name" value="Outer membrane efflux proteins (OEP)"/>
    <property type="match status" value="1"/>
</dbReference>
<evidence type="ECO:0000256" key="8">
    <source>
        <dbReference type="ARBA" id="ARBA00023288"/>
    </source>
</evidence>
<evidence type="ECO:0000256" key="3">
    <source>
        <dbReference type="ARBA" id="ARBA00022452"/>
    </source>
</evidence>
<dbReference type="Gene3D" id="2.20.200.10">
    <property type="entry name" value="Outer membrane efflux proteins (OEP)"/>
    <property type="match status" value="1"/>
</dbReference>
<keyword evidence="3 10" id="KW-1134">Transmembrane beta strand</keyword>
<dbReference type="EMBL" id="OZ026884">
    <property type="protein sequence ID" value="CAL1239674.1"/>
    <property type="molecule type" value="Genomic_DNA"/>
</dbReference>
<evidence type="ECO:0000256" key="11">
    <source>
        <dbReference type="SAM" id="MobiDB-lite"/>
    </source>
</evidence>
<dbReference type="Gene3D" id="1.20.1600.10">
    <property type="entry name" value="Outer membrane efflux proteins (OEP)"/>
    <property type="match status" value="1"/>
</dbReference>
<name>A0ABM9NGD0_9GAMM</name>
<dbReference type="PANTHER" id="PTHR30203:SF20">
    <property type="entry name" value="MULTIDRUG RESISTANCE OUTER MEMBRANE PROTEIN MDTP-RELATED"/>
    <property type="match status" value="1"/>
</dbReference>
<dbReference type="RefSeq" id="WP_348759217.1">
    <property type="nucleotide sequence ID" value="NZ_OZ026884.1"/>
</dbReference>
<keyword evidence="5" id="KW-0732">Signal</keyword>
<dbReference type="Proteomes" id="UP001497493">
    <property type="component" value="Chromosome"/>
</dbReference>
<dbReference type="PROSITE" id="PS51257">
    <property type="entry name" value="PROKAR_LIPOPROTEIN"/>
    <property type="match status" value="1"/>
</dbReference>
<evidence type="ECO:0000256" key="10">
    <source>
        <dbReference type="RuleBase" id="RU362097"/>
    </source>
</evidence>
<feature type="compositionally biased region" description="Polar residues" evidence="11">
    <location>
        <begin position="497"/>
        <end position="508"/>
    </location>
</feature>
<protein>
    <submittedName>
        <fullName evidence="12">Outer membrane component of tripartite multidrug resistance system</fullName>
    </submittedName>
</protein>
<dbReference type="InterPro" id="IPR003423">
    <property type="entry name" value="OMP_efflux"/>
</dbReference>
<evidence type="ECO:0000256" key="1">
    <source>
        <dbReference type="ARBA" id="ARBA00004370"/>
    </source>
</evidence>
<accession>A0ABM9NGD0</accession>
<evidence type="ECO:0000256" key="2">
    <source>
        <dbReference type="ARBA" id="ARBA00007613"/>
    </source>
</evidence>
<evidence type="ECO:0000256" key="9">
    <source>
        <dbReference type="ARBA" id="ARBA00037313"/>
    </source>
</evidence>
<dbReference type="Pfam" id="PF02321">
    <property type="entry name" value="OEP"/>
    <property type="match status" value="2"/>
</dbReference>
<comment type="subcellular location">
    <subcellularLocation>
        <location evidence="10">Cell outer membrane</location>
        <topology evidence="10">Lipid-anchor</topology>
    </subcellularLocation>
    <subcellularLocation>
        <location evidence="1">Membrane</location>
    </subcellularLocation>
</comment>
<evidence type="ECO:0000256" key="6">
    <source>
        <dbReference type="ARBA" id="ARBA00023136"/>
    </source>
</evidence>
<keyword evidence="8 10" id="KW-0449">Lipoprotein</keyword>
<evidence type="ECO:0000256" key="7">
    <source>
        <dbReference type="ARBA" id="ARBA00023139"/>
    </source>
</evidence>
<keyword evidence="7 10" id="KW-0564">Palmitate</keyword>
<gene>
    <name evidence="12" type="ORF">MECH1_V1_0898</name>
</gene>
<dbReference type="InterPro" id="IPR010131">
    <property type="entry name" value="MdtP/NodT-like"/>
</dbReference>
<sequence length="518" mass="56733">MSSRCRARAGRWLAGLSTAVALLGAGCAWIPSEGQRAQFRTPPTLEHAMAEAGEQAPLAPSRRWPNDRWWRQFGSPELDRLMTIALRDNPGLKAAAARLRQAEALVRVEGARLLPFLDADAELSYERISAHGVFAALNPEVAGAHIVLGTINPLSFRYEFDFWGKNRAALEAALGEAAAEDAELAEARLHLTTGIARAYFRGVALRQQLDLAKAMVELRRDLLRLAETRWQTGLDSADFVKQAKIALETALKREAGTRDQLELQRNLLARLMGTGPDATRDLFQAPVTIPARIPLPARLPVELLRHRPDLAAALHRAEAAAQRIKEAKANFLPTIDLTAFVGINALRLTKGAGALANVLFSGSSVAYGVAPGLRLPWFEGGRLRGELSAQRAEYDGAVELYNETLLRAIQEVADSLSSWQETRKILEAHNRLLDSQREDLALAEVRLRTGLDDLRTVLARRHAVLDQEYALKILESDQLVAMTDLIESLGGGYSDGPTLSESLRNTDSAGAARGPQQR</sequence>
<proteinExistence type="inferred from homology"/>
<comment type="function">
    <text evidence="9">Could be involved in resistance to puromycin, acriflavine and tetraphenylarsonium chloride.</text>
</comment>
<keyword evidence="13" id="KW-1185">Reference proteome</keyword>
<evidence type="ECO:0000256" key="5">
    <source>
        <dbReference type="ARBA" id="ARBA00022729"/>
    </source>
</evidence>
<organism evidence="12 13">
    <name type="scientific">Candidatus Methylocalor cossyra</name>
    <dbReference type="NCBI Taxonomy" id="3108543"/>
    <lineage>
        <taxon>Bacteria</taxon>
        <taxon>Pseudomonadati</taxon>
        <taxon>Pseudomonadota</taxon>
        <taxon>Gammaproteobacteria</taxon>
        <taxon>Methylococcales</taxon>
        <taxon>Methylococcaceae</taxon>
        <taxon>Candidatus Methylocalor</taxon>
    </lineage>
</organism>
<keyword evidence="6 10" id="KW-0472">Membrane</keyword>
<reference evidence="12 13" key="1">
    <citation type="submission" date="2024-04" db="EMBL/GenBank/DDBJ databases">
        <authorList>
            <person name="Cremers G."/>
        </authorList>
    </citation>
    <scope>NUCLEOTIDE SEQUENCE [LARGE SCALE GENOMIC DNA]</scope>
    <source>
        <strain evidence="12">MeCH1-AG</strain>
    </source>
</reference>
<evidence type="ECO:0000256" key="4">
    <source>
        <dbReference type="ARBA" id="ARBA00022692"/>
    </source>
</evidence>
<dbReference type="NCBIfam" id="TIGR01845">
    <property type="entry name" value="outer_NodT"/>
    <property type="match status" value="1"/>
</dbReference>
<feature type="region of interest" description="Disordered" evidence="11">
    <location>
        <begin position="496"/>
        <end position="518"/>
    </location>
</feature>
<dbReference type="PANTHER" id="PTHR30203">
    <property type="entry name" value="OUTER MEMBRANE CATION EFFLUX PROTEIN"/>
    <property type="match status" value="1"/>
</dbReference>
<evidence type="ECO:0000313" key="12">
    <source>
        <dbReference type="EMBL" id="CAL1239674.1"/>
    </source>
</evidence>
<comment type="similarity">
    <text evidence="2 10">Belongs to the outer membrane factor (OMF) (TC 1.B.17) family.</text>
</comment>